<gene>
    <name evidence="2" type="ORF">IWT126_02003</name>
</gene>
<dbReference type="OrthoDB" id="2146354at2"/>
<feature type="domain" description="Helicase Helix-turn-helix" evidence="1">
    <location>
        <begin position="246"/>
        <end position="315"/>
    </location>
</feature>
<sequence>MDAAQLIIFLSPTAPRRLRVIENILVGKRTVSTLYWGMRYHQLSWLGYEKRLTRKVMDQTVLELKNKGLITVVKTDAQLTELGVAEQQRLFKQQYQPQHLNIRLVVDVETFWQRLLLATQVVSEQAYQNKHYYPLQVNWQVKQFIKRWFRQFYTTNLKGEFQAFWQTFLTQLPNDQALLMSRLLVGHQRPGETLMQVGHDFELTETEVKVMTTDLICQLAKMVSHTKIDSFRSLLTGLSRSLISTSAQQTLHSFMAGKSLEVISHQRQLKLSTVREHLLEAAIMLPPEQFDFQRILPAQLVTQMQARLAKTPLDQWQFTQVADLSVEFWQFRLLEILRSKQTDDKH</sequence>
<dbReference type="Pfam" id="PF14493">
    <property type="entry name" value="HTH_40"/>
    <property type="match status" value="1"/>
</dbReference>
<dbReference type="InterPro" id="IPR029491">
    <property type="entry name" value="Helicase_HTH"/>
</dbReference>
<proteinExistence type="predicted"/>
<evidence type="ECO:0000313" key="3">
    <source>
        <dbReference type="Proteomes" id="UP000198402"/>
    </source>
</evidence>
<name>A0A1Z5IJS6_9LACO</name>
<keyword evidence="3" id="KW-1185">Reference proteome</keyword>
<dbReference type="STRING" id="1302250.GCA_001313225_02017"/>
<accession>A0A1Z5IJS6</accession>
<evidence type="ECO:0000259" key="1">
    <source>
        <dbReference type="Pfam" id="PF14493"/>
    </source>
</evidence>
<reference evidence="2 3" key="1">
    <citation type="submission" date="2015-11" db="EMBL/GenBank/DDBJ databases">
        <title>Draft genome sequences of new species of the genus Lactobacillus isolated from orchardgrass silage.</title>
        <authorList>
            <person name="Tohno M."/>
            <person name="Tanizawa Y."/>
            <person name="Arita M."/>
        </authorList>
    </citation>
    <scope>NUCLEOTIDE SEQUENCE [LARGE SCALE GENOMIC DNA]</scope>
    <source>
        <strain evidence="2 3">IWT126</strain>
    </source>
</reference>
<dbReference type="EMBL" id="BCMG01000011">
    <property type="protein sequence ID" value="GAX01939.1"/>
    <property type="molecule type" value="Genomic_DNA"/>
</dbReference>
<organism evidence="2 3">
    <name type="scientific">Secundilactobacillus silagei JCM 19001</name>
    <dbReference type="NCBI Taxonomy" id="1302250"/>
    <lineage>
        <taxon>Bacteria</taxon>
        <taxon>Bacillati</taxon>
        <taxon>Bacillota</taxon>
        <taxon>Bacilli</taxon>
        <taxon>Lactobacillales</taxon>
        <taxon>Lactobacillaceae</taxon>
        <taxon>Secundilactobacillus</taxon>
    </lineage>
</organism>
<dbReference type="RefSeq" id="WP_089137078.1">
    <property type="nucleotide sequence ID" value="NZ_BCMG01000011.1"/>
</dbReference>
<dbReference type="Proteomes" id="UP000198402">
    <property type="component" value="Unassembled WGS sequence"/>
</dbReference>
<evidence type="ECO:0000313" key="2">
    <source>
        <dbReference type="EMBL" id="GAX01939.1"/>
    </source>
</evidence>
<protein>
    <recommendedName>
        <fullName evidence="1">Helicase Helix-turn-helix domain-containing protein</fullName>
    </recommendedName>
</protein>
<comment type="caution">
    <text evidence="2">The sequence shown here is derived from an EMBL/GenBank/DDBJ whole genome shotgun (WGS) entry which is preliminary data.</text>
</comment>
<dbReference type="AlphaFoldDB" id="A0A1Z5IJS6"/>